<dbReference type="EMBL" id="BPLQ01010973">
    <property type="protein sequence ID" value="GIY54762.1"/>
    <property type="molecule type" value="Genomic_DNA"/>
</dbReference>
<name>A0AAV4UA76_9ARAC</name>
<evidence type="ECO:0000313" key="2">
    <source>
        <dbReference type="Proteomes" id="UP001054837"/>
    </source>
</evidence>
<comment type="caution">
    <text evidence="1">The sequence shown here is derived from an EMBL/GenBank/DDBJ whole genome shotgun (WGS) entry which is preliminary data.</text>
</comment>
<keyword evidence="2" id="KW-1185">Reference proteome</keyword>
<dbReference type="Proteomes" id="UP001054837">
    <property type="component" value="Unassembled WGS sequence"/>
</dbReference>
<gene>
    <name evidence="1" type="ORF">CDAR_391011</name>
</gene>
<protein>
    <submittedName>
        <fullName evidence="1">Uncharacterized protein</fullName>
    </submittedName>
</protein>
<reference evidence="1 2" key="1">
    <citation type="submission" date="2021-06" db="EMBL/GenBank/DDBJ databases">
        <title>Caerostris darwini draft genome.</title>
        <authorList>
            <person name="Kono N."/>
            <person name="Arakawa K."/>
        </authorList>
    </citation>
    <scope>NUCLEOTIDE SEQUENCE [LARGE SCALE GENOMIC DNA]</scope>
</reference>
<proteinExistence type="predicted"/>
<sequence length="95" mass="10894">MKDQIDINFIKKLIKKEIVAEWQDRWSNSTKGREVFTLLPEVKISRIQGDFFLNQVITGHGCLGAYQERFFGGSATSSCGHLSEDRIHIIYDCSQ</sequence>
<accession>A0AAV4UA76</accession>
<dbReference type="AlphaFoldDB" id="A0AAV4UA76"/>
<organism evidence="1 2">
    <name type="scientific">Caerostris darwini</name>
    <dbReference type="NCBI Taxonomy" id="1538125"/>
    <lineage>
        <taxon>Eukaryota</taxon>
        <taxon>Metazoa</taxon>
        <taxon>Ecdysozoa</taxon>
        <taxon>Arthropoda</taxon>
        <taxon>Chelicerata</taxon>
        <taxon>Arachnida</taxon>
        <taxon>Araneae</taxon>
        <taxon>Araneomorphae</taxon>
        <taxon>Entelegynae</taxon>
        <taxon>Araneoidea</taxon>
        <taxon>Araneidae</taxon>
        <taxon>Caerostris</taxon>
    </lineage>
</organism>
<evidence type="ECO:0000313" key="1">
    <source>
        <dbReference type="EMBL" id="GIY54762.1"/>
    </source>
</evidence>